<dbReference type="Proteomes" id="UP001629156">
    <property type="component" value="Unassembled WGS sequence"/>
</dbReference>
<dbReference type="NCBIfam" id="TIGR03517">
    <property type="entry name" value="GldM_gliding"/>
    <property type="match status" value="1"/>
</dbReference>
<dbReference type="InterPro" id="IPR048405">
    <property type="entry name" value="GldM_Ig-like-1"/>
</dbReference>
<feature type="domain" description="Gliding motility-associated protein GldM N-terminal" evidence="2">
    <location>
        <begin position="31"/>
        <end position="223"/>
    </location>
</feature>
<dbReference type="InterPro" id="IPR019859">
    <property type="entry name" value="Motility-assoc_prot_GldM"/>
</dbReference>
<evidence type="ECO:0000313" key="5">
    <source>
        <dbReference type="EMBL" id="MFL9843814.1"/>
    </source>
</evidence>
<proteinExistence type="predicted"/>
<evidence type="ECO:0000259" key="2">
    <source>
        <dbReference type="Pfam" id="PF12081"/>
    </source>
</evidence>
<dbReference type="InterPro" id="IPR048406">
    <property type="entry name" value="GldM_Ig-like-2"/>
</dbReference>
<accession>A0ABW8YUR1</accession>
<dbReference type="EMBL" id="JBELPZ010000003">
    <property type="protein sequence ID" value="MFL9843814.1"/>
    <property type="molecule type" value="Genomic_DNA"/>
</dbReference>
<dbReference type="Pfam" id="PF21601">
    <property type="entry name" value="GldM_2nd"/>
    <property type="match status" value="1"/>
</dbReference>
<feature type="domain" description="Gliding motility-associated protein GldM second immunoglobulin-like" evidence="4">
    <location>
        <begin position="327"/>
        <end position="409"/>
    </location>
</feature>
<evidence type="ECO:0000259" key="1">
    <source>
        <dbReference type="Pfam" id="PF12080"/>
    </source>
</evidence>
<dbReference type="Pfam" id="PF12081">
    <property type="entry name" value="GldM_1st"/>
    <property type="match status" value="1"/>
</dbReference>
<evidence type="ECO:0000313" key="6">
    <source>
        <dbReference type="Proteomes" id="UP001629156"/>
    </source>
</evidence>
<reference evidence="5 6" key="1">
    <citation type="submission" date="2024-06" db="EMBL/GenBank/DDBJ databases">
        <authorList>
            <person name="Kaempfer P."/>
            <person name="Viver T."/>
        </authorList>
    </citation>
    <scope>NUCLEOTIDE SEQUENCE [LARGE SCALE GENOMIC DNA]</scope>
    <source>
        <strain evidence="5 6">ST-119</strain>
    </source>
</reference>
<name>A0ABW8YUR1_9FLAO</name>
<evidence type="ECO:0000259" key="3">
    <source>
        <dbReference type="Pfam" id="PF21601"/>
    </source>
</evidence>
<comment type="caution">
    <text evidence="5">The sequence shown here is derived from an EMBL/GenBank/DDBJ whole genome shotgun (WGS) entry which is preliminary data.</text>
</comment>
<evidence type="ECO:0000259" key="4">
    <source>
        <dbReference type="Pfam" id="PF21602"/>
    </source>
</evidence>
<organism evidence="5 6">
    <name type="scientific">Flavobacterium rhizosphaerae</name>
    <dbReference type="NCBI Taxonomy" id="3163298"/>
    <lineage>
        <taxon>Bacteria</taxon>
        <taxon>Pseudomonadati</taxon>
        <taxon>Bacteroidota</taxon>
        <taxon>Flavobacteriia</taxon>
        <taxon>Flavobacteriales</taxon>
        <taxon>Flavobacteriaceae</taxon>
        <taxon>Flavobacterium</taxon>
    </lineage>
</organism>
<protein>
    <submittedName>
        <fullName evidence="5">Gliding motility protein GldM</fullName>
    </submittedName>
</protein>
<feature type="domain" description="Gliding motility-associated protein GldM first immunoglobulin-like" evidence="3">
    <location>
        <begin position="230"/>
        <end position="323"/>
    </location>
</feature>
<dbReference type="RefSeq" id="WP_408084064.1">
    <property type="nucleotide sequence ID" value="NZ_JBELPZ010000003.1"/>
</dbReference>
<dbReference type="Pfam" id="PF21602">
    <property type="entry name" value="GldM_3rd"/>
    <property type="match status" value="1"/>
</dbReference>
<dbReference type="InterPro" id="IPR022720">
    <property type="entry name" value="Motility-assoc_prot_GldM_N"/>
</dbReference>
<gene>
    <name evidence="5" type="primary">gldM</name>
    <name evidence="5" type="ORF">ABS766_05215</name>
</gene>
<dbReference type="Pfam" id="PF12080">
    <property type="entry name" value="GldM_4th"/>
    <property type="match status" value="1"/>
</dbReference>
<dbReference type="InterPro" id="IPR022719">
    <property type="entry name" value="Motility-assoc_prot_GldM_C"/>
</dbReference>
<feature type="domain" description="Gliding motility-associated protein GldM C-terminal" evidence="1">
    <location>
        <begin position="412"/>
        <end position="516"/>
    </location>
</feature>
<keyword evidence="6" id="KW-1185">Reference proteome</keyword>
<sequence>MAGGKLTPRQKMVNLMYLVFIAMMALNMSKEVLSAFGLMNEQFEESNRKAVSTNEAGYNALVEKADESGGEYAAAKVVADKVKSISSAFYQFLEESKNNIVAQYEKENGKLPFEAMDKGDYIDEKWFKGDGYSQEGQAFVDAIENYKKQMIAAIGDNKKLKGVISDVNSKFNTADVKDGEGVTKKWLDYHFKGFPAIASVTQISAMQNDVENIESSIYSSALGEAALTTASVDNYKAIVIADKSAFFSGEPVTGRVVLGRYDDKTVPDKVVVNGSQQKVENGQAVFKFNAGSLGENKIGGDFYFTEGGEQKKIPIEGNYVVVPKPNSATISADKMNSVYRGVDNPMTVSFAGVSDNNVNASAPGSWSRTGTGKYNWKVTSVSGTKATINVVATLPDGSKVADKKEFLIRDIPQPVPELRGKRNSAKGNKNDLSNSTINAVFPDFVFDLSPIVKSFEVFVPGSPTIICQGNKFNAAALKAINGAGRGDVVIISNIEVDLPGAGGYRVQKSGAFTWEVQ</sequence>